<dbReference type="RefSeq" id="WP_320212177.1">
    <property type="nucleotide sequence ID" value="NZ_JAVIIS010000002.1"/>
</dbReference>
<gene>
    <name evidence="1" type="ORF">RFM51_01960</name>
</gene>
<comment type="caution">
    <text evidence="1">The sequence shown here is derived from an EMBL/GenBank/DDBJ whole genome shotgun (WGS) entry which is preliminary data.</text>
</comment>
<keyword evidence="2" id="KW-1185">Reference proteome</keyword>
<dbReference type="EMBL" id="JAVIIS010000002">
    <property type="protein sequence ID" value="MDX8438340.1"/>
    <property type="molecule type" value="Genomic_DNA"/>
</dbReference>
<accession>A0ABU4WQP4</accession>
<evidence type="ECO:0000313" key="2">
    <source>
        <dbReference type="Proteomes" id="UP001272097"/>
    </source>
</evidence>
<dbReference type="Proteomes" id="UP001272097">
    <property type="component" value="Unassembled WGS sequence"/>
</dbReference>
<evidence type="ECO:0000313" key="1">
    <source>
        <dbReference type="EMBL" id="MDX8438340.1"/>
    </source>
</evidence>
<protein>
    <submittedName>
        <fullName evidence="1">Uncharacterized protein</fullName>
    </submittedName>
</protein>
<reference evidence="1 2" key="1">
    <citation type="submission" date="2023-08" db="EMBL/GenBank/DDBJ databases">
        <title>Implementing the SeqCode for naming new Mesorhizobium species isolated from Vachellia karroo root nodules.</title>
        <authorList>
            <person name="Van Lill M."/>
        </authorList>
    </citation>
    <scope>NUCLEOTIDE SEQUENCE [LARGE SCALE GENOMIC DNA]</scope>
    <source>
        <strain evidence="1 2">VK3E</strain>
    </source>
</reference>
<name>A0ABU4WQP4_9HYPH</name>
<proteinExistence type="predicted"/>
<sequence length="178" mass="19358">MDLVAYGTLVAAVVAAIAAVWSSVVSHRQLNLTRSTSATPMPVIAATMRAVEDQPDWTCVQIQLTNRADVPLTVLSASLQRPKAPLLSSEAATDPEDIYQSRLLNPLPIEKASDELLIGHGVRAIGSTRFDVRADLTYFSVYAHRVALKGKPPQLSVKLQWQDHEAAIFTMLVNVTKA</sequence>
<organism evidence="1 2">
    <name type="scientific">Mesorhizobium australafricanum</name>
    <dbReference type="NCBI Taxonomy" id="3072311"/>
    <lineage>
        <taxon>Bacteria</taxon>
        <taxon>Pseudomonadati</taxon>
        <taxon>Pseudomonadota</taxon>
        <taxon>Alphaproteobacteria</taxon>
        <taxon>Hyphomicrobiales</taxon>
        <taxon>Phyllobacteriaceae</taxon>
        <taxon>Mesorhizobium</taxon>
    </lineage>
</organism>